<evidence type="ECO:0000313" key="4">
    <source>
        <dbReference type="Proteomes" id="UP000432196"/>
    </source>
</evidence>
<dbReference type="Proteomes" id="UP000432196">
    <property type="component" value="Unassembled WGS sequence"/>
</dbReference>
<accession>A0A6A2SS28</accession>
<proteinExistence type="predicted"/>
<protein>
    <submittedName>
        <fullName evidence="3">Uncharacterized protein</fullName>
    </submittedName>
</protein>
<dbReference type="AlphaFoldDB" id="A0A6A2SS28"/>
<feature type="transmembrane region" description="Helical" evidence="1">
    <location>
        <begin position="61"/>
        <end position="87"/>
    </location>
</feature>
<keyword evidence="1" id="KW-0472">Membrane</keyword>
<evidence type="ECO:0000313" key="3">
    <source>
        <dbReference type="EMBL" id="KAB7070676.1"/>
    </source>
</evidence>
<sequence length="181" mass="19785">MVLFWLKTSVAASNMRVMYKSPNTLLGVIPLGSSTQTIPLRSIASVDTNTKFNLGSFVWGAVFLVAGLSFLSSSALVGILFLLLAAANLANTMSAQLDFVNQAGGRNSVKVSILEKDKLMQLAQNIQRLVFADVEGQRHQESMDMAQKQYTAQTNSVLIQQQMLDRQRKATADDNPSMPTE</sequence>
<evidence type="ECO:0000256" key="1">
    <source>
        <dbReference type="SAM" id="Phobius"/>
    </source>
</evidence>
<gene>
    <name evidence="3" type="ORF">GBI83_10530</name>
    <name evidence="2" type="ORF">GBI87_10875</name>
</gene>
<dbReference type="Proteomes" id="UP000467387">
    <property type="component" value="Unassembled WGS sequence"/>
</dbReference>
<dbReference type="EMBL" id="WDWL01000017">
    <property type="protein sequence ID" value="KAB7070676.1"/>
    <property type="molecule type" value="Genomic_DNA"/>
</dbReference>
<evidence type="ECO:0000313" key="2">
    <source>
        <dbReference type="EMBL" id="KAB7056135.1"/>
    </source>
</evidence>
<dbReference type="EMBL" id="WDWU01000019">
    <property type="protein sequence ID" value="KAB7056135.1"/>
    <property type="molecule type" value="Genomic_DNA"/>
</dbReference>
<organism evidence="3 4">
    <name type="scientific">Bifidobacterium longum</name>
    <dbReference type="NCBI Taxonomy" id="216816"/>
    <lineage>
        <taxon>Bacteria</taxon>
        <taxon>Bacillati</taxon>
        <taxon>Actinomycetota</taxon>
        <taxon>Actinomycetes</taxon>
        <taxon>Bifidobacteriales</taxon>
        <taxon>Bifidobacteriaceae</taxon>
        <taxon>Bifidobacterium</taxon>
    </lineage>
</organism>
<keyword evidence="1" id="KW-1133">Transmembrane helix</keyword>
<reference evidence="4 5" key="1">
    <citation type="journal article" date="2019" name="Nat. Med.">
        <title>A library of human gut bacterial isolates paired with longitudinal multiomics data enables mechanistic microbiome research.</title>
        <authorList>
            <person name="Poyet M."/>
            <person name="Groussin M."/>
            <person name="Gibbons S.M."/>
            <person name="Avila-Pacheco J."/>
            <person name="Jiang X."/>
            <person name="Kearney S.M."/>
            <person name="Perrotta A.R."/>
            <person name="Berdy B."/>
            <person name="Zhao S."/>
            <person name="Lieberman T.D."/>
            <person name="Swanson P.K."/>
            <person name="Smith M."/>
            <person name="Roesemann S."/>
            <person name="Alexander J.E."/>
            <person name="Rich S.A."/>
            <person name="Livny J."/>
            <person name="Vlamakis H."/>
            <person name="Clish C."/>
            <person name="Bullock K."/>
            <person name="Deik A."/>
            <person name="Scott J."/>
            <person name="Pierce K.A."/>
            <person name="Xavier R.J."/>
            <person name="Alm E.J."/>
        </authorList>
    </citation>
    <scope>NUCLEOTIDE SEQUENCE [LARGE SCALE GENOMIC DNA]</scope>
    <source>
        <strain evidence="3 4">BIOML-A201</strain>
        <strain evidence="2 5">BIOML-A210</strain>
    </source>
</reference>
<keyword evidence="1" id="KW-0812">Transmembrane</keyword>
<comment type="caution">
    <text evidence="3">The sequence shown here is derived from an EMBL/GenBank/DDBJ whole genome shotgun (WGS) entry which is preliminary data.</text>
</comment>
<evidence type="ECO:0000313" key="5">
    <source>
        <dbReference type="Proteomes" id="UP000467387"/>
    </source>
</evidence>
<name>A0A6A2SS28_BIFLN</name>